<feature type="compositionally biased region" description="Basic and acidic residues" evidence="1">
    <location>
        <begin position="932"/>
        <end position="942"/>
    </location>
</feature>
<sequence length="1503" mass="163792">MGSECSIQQPKSAQELPRPPTLASEEKQTQAHLRTSAFSVQEATNRSWRETYRTLREIGQGATSCVLHAEAATEGDPGLEPLRCRMSHCGFADQFCLDAARPTIPICTPPLLHCLRSAGRPVAIKQYRKPNTRSFQLELAALMRVGVHPHIVRLLASFSSDSEDALVLEYCDTKKAAAPPAKPPPKAKAVVKAAAAAPADAAPAPVVGVPAAAAPFLEAEAGAEAEEEGIAGRAGDAADEAEAGEEAAAEVADPDAAARVAAGGGGGDDGDGDDGDDDDGRGDGGDGEDEEGEDEAEAPITERYNLTFSAEELDNIAANLSTEAASGPVGERDAGLATGEFAPLAAHSVLDGVETEPSRDWSPASLKEVIVNAELQHSKLAADENYSGIYNALKDEGKAALALAPYVALAMFGAVNDSAEYVYSARPDSLAFFSSLPKAVLMTAVRDAAGLAFLRVHNYFTHGHCCVSEQAGMRRGARLYFTRWEEDPASVPSDAKVAQKDREYAGLLRRALHPICVRSGLELLAETIMEFSKAHIMAACHACRTNGWFGLQSDFIDVGFWKPDSFTSRRLKVAPEGGHQVTLFAAFAKDLLTAPTGGIILGQISKAGACSVHTTIKKVHDESVVEVSNEEWMSHLSLGSEDSEESQGDVSIALLLEKEYQRGMTTAAYRRWAYVARAAYLRLRRNGQGRAARQALRERLRMCGERAQVSAHNTLRDMLDEGDFVPDSEGVPAENAVLSELEWVDMVVQGWKTMAIEGEDAPPAGSGYAGPPERAPDGVTAAGSGVNAAEEEPASLLALSNSTGPSEQEIEESTFMEKGRLIRVENPEVDDGRDARFVQAVTEYTEELLTSLREYLDVAEASDGNLEDQSVSPEAEGERIEEWAVEVVDRLRFHWFQQLCPIALWNRRLEEELRDMGLEDCSCPPERYEEERREELRAARDEVDSDEATPGIRDGDAEAEVETMTESGAATFQVLIRGVDAWRFLLGLDSESFEENIDVVAAGRPLLPEHVAAMVTETVAKYGAHDRAVMTVAFVRFLRLLMSEVMQAFERGEGDGSSLMQRTLTGQFRVGTSPRQSWFHRVQMLQEELGRQSGGARNASIVGLQARLRQQHDLPEDQRESLEAMLVAMEEHGCQEGGVGDLAWQLLQWWDSLFNTRGCQVGPSGHPSRTGSASPRDEDLQEMARDEEDIRHERLREEEARSRQQAEREREEEEVLQYQMSLLEDGNDRGELSHPVADRVSSSKDPSTTRLSATEFRQWEDWEWHNLLREPPQKRQRRVMEITMSGSSGRDSPTVAKTLRIPLSDPGAMSLRMDLQVQVEHYPDDVETVILDRGLETGAVGQTQVVDGASLASETPGDALDSVQQKPRSEAHPVDDQDTIPLEAGDGDKDNALPGGAATLVDSPQQEDVQAEHVNEVGPLNDGGAEGLEVEHGMSQLEWSDYEGLYKKWREGALSDADIKQVGGSNLLDLMEAQFILDVDDSTQHLSTLPSGNEVKREGSRES</sequence>
<feature type="region of interest" description="Disordered" evidence="1">
    <location>
        <begin position="221"/>
        <end position="300"/>
    </location>
</feature>
<accession>A0A1Q9EXR8</accession>
<dbReference type="SUPFAM" id="SSF56112">
    <property type="entry name" value="Protein kinase-like (PK-like)"/>
    <property type="match status" value="1"/>
</dbReference>
<feature type="compositionally biased region" description="Acidic residues" evidence="1">
    <location>
        <begin position="268"/>
        <end position="297"/>
    </location>
</feature>
<proteinExistence type="predicted"/>
<evidence type="ECO:0000256" key="1">
    <source>
        <dbReference type="SAM" id="MobiDB-lite"/>
    </source>
</evidence>
<gene>
    <name evidence="2" type="ORF">AK812_SmicGene3863</name>
</gene>
<organism evidence="2 3">
    <name type="scientific">Symbiodinium microadriaticum</name>
    <name type="common">Dinoflagellate</name>
    <name type="synonym">Zooxanthella microadriatica</name>
    <dbReference type="NCBI Taxonomy" id="2951"/>
    <lineage>
        <taxon>Eukaryota</taxon>
        <taxon>Sar</taxon>
        <taxon>Alveolata</taxon>
        <taxon>Dinophyceae</taxon>
        <taxon>Suessiales</taxon>
        <taxon>Symbiodiniaceae</taxon>
        <taxon>Symbiodinium</taxon>
    </lineage>
</organism>
<evidence type="ECO:0008006" key="4">
    <source>
        <dbReference type="Google" id="ProtNLM"/>
    </source>
</evidence>
<dbReference type="EMBL" id="LSRX01000046">
    <property type="protein sequence ID" value="OLQ12247.1"/>
    <property type="molecule type" value="Genomic_DNA"/>
</dbReference>
<evidence type="ECO:0000313" key="3">
    <source>
        <dbReference type="Proteomes" id="UP000186817"/>
    </source>
</evidence>
<evidence type="ECO:0000313" key="2">
    <source>
        <dbReference type="EMBL" id="OLQ12247.1"/>
    </source>
</evidence>
<feature type="compositionally biased region" description="Basic and acidic residues" evidence="1">
    <location>
        <begin position="1494"/>
        <end position="1503"/>
    </location>
</feature>
<feature type="compositionally biased region" description="Low complexity" evidence="1">
    <location>
        <begin position="249"/>
        <end position="261"/>
    </location>
</feature>
<feature type="region of interest" description="Disordered" evidence="1">
    <location>
        <begin position="757"/>
        <end position="788"/>
    </location>
</feature>
<feature type="region of interest" description="Disordered" evidence="1">
    <location>
        <begin position="1348"/>
        <end position="1397"/>
    </location>
</feature>
<protein>
    <recommendedName>
        <fullName evidence="4">Protein kinase domain-containing protein</fullName>
    </recommendedName>
</protein>
<feature type="compositionally biased region" description="Acidic residues" evidence="1">
    <location>
        <begin position="237"/>
        <end position="248"/>
    </location>
</feature>
<feature type="region of interest" description="Disordered" evidence="1">
    <location>
        <begin position="1484"/>
        <end position="1503"/>
    </location>
</feature>
<keyword evidence="3" id="KW-1185">Reference proteome</keyword>
<feature type="region of interest" description="Disordered" evidence="1">
    <location>
        <begin position="1160"/>
        <end position="1251"/>
    </location>
</feature>
<feature type="compositionally biased region" description="Low complexity" evidence="1">
    <location>
        <begin position="761"/>
        <end position="772"/>
    </location>
</feature>
<dbReference type="Proteomes" id="UP000186817">
    <property type="component" value="Unassembled WGS sequence"/>
</dbReference>
<feature type="region of interest" description="Disordered" evidence="1">
    <location>
        <begin position="932"/>
        <end position="958"/>
    </location>
</feature>
<feature type="compositionally biased region" description="Basic and acidic residues" evidence="1">
    <location>
        <begin position="1175"/>
        <end position="1209"/>
    </location>
</feature>
<comment type="caution">
    <text evidence="2">The sequence shown here is derived from an EMBL/GenBank/DDBJ whole genome shotgun (WGS) entry which is preliminary data.</text>
</comment>
<feature type="region of interest" description="Disordered" evidence="1">
    <location>
        <begin position="1"/>
        <end position="32"/>
    </location>
</feature>
<dbReference type="InterPro" id="IPR011009">
    <property type="entry name" value="Kinase-like_dom_sf"/>
</dbReference>
<feature type="compositionally biased region" description="Polar residues" evidence="1">
    <location>
        <begin position="1"/>
        <end position="12"/>
    </location>
</feature>
<reference evidence="2 3" key="1">
    <citation type="submission" date="2016-02" db="EMBL/GenBank/DDBJ databases">
        <title>Genome analysis of coral dinoflagellate symbionts highlights evolutionary adaptations to a symbiotic lifestyle.</title>
        <authorList>
            <person name="Aranda M."/>
            <person name="Li Y."/>
            <person name="Liew Y.J."/>
            <person name="Baumgarten S."/>
            <person name="Simakov O."/>
            <person name="Wilson M."/>
            <person name="Piel J."/>
            <person name="Ashoor H."/>
            <person name="Bougouffa S."/>
            <person name="Bajic V.B."/>
            <person name="Ryu T."/>
            <person name="Ravasi T."/>
            <person name="Bayer T."/>
            <person name="Micklem G."/>
            <person name="Kim H."/>
            <person name="Bhak J."/>
            <person name="Lajeunesse T.C."/>
            <person name="Voolstra C.R."/>
        </authorList>
    </citation>
    <scope>NUCLEOTIDE SEQUENCE [LARGE SCALE GENOMIC DNA]</scope>
    <source>
        <strain evidence="2 3">CCMP2467</strain>
    </source>
</reference>
<dbReference type="OrthoDB" id="437373at2759"/>
<dbReference type="Gene3D" id="3.30.200.20">
    <property type="entry name" value="Phosphorylase Kinase, domain 1"/>
    <property type="match status" value="1"/>
</dbReference>
<name>A0A1Q9EXR8_SYMMI</name>